<proteinExistence type="predicted"/>
<dbReference type="RefSeq" id="WP_244646368.1">
    <property type="nucleotide sequence ID" value="NZ_JAANIH010000125.1"/>
</dbReference>
<accession>A0ABR7TY73</accession>
<keyword evidence="1" id="KW-0238">DNA-binding</keyword>
<evidence type="ECO:0000313" key="4">
    <source>
        <dbReference type="Proteomes" id="UP000639516"/>
    </source>
</evidence>
<name>A0ABR7TY73_9BRAD</name>
<dbReference type="InterPro" id="IPR002793">
    <property type="entry name" value="Endonuclease_NucS"/>
</dbReference>
<gene>
    <name evidence="3" type="ORF">HA482_01080</name>
</gene>
<dbReference type="PANTHER" id="PTHR38814">
    <property type="entry name" value="ENDONUCLEASE NUCS"/>
    <property type="match status" value="1"/>
</dbReference>
<dbReference type="Gene3D" id="3.40.1350.10">
    <property type="match status" value="1"/>
</dbReference>
<comment type="caution">
    <text evidence="3">The sequence shown here is derived from an EMBL/GenBank/DDBJ whole genome shotgun (WGS) entry which is preliminary data.</text>
</comment>
<dbReference type="EMBL" id="JAATTO010000001">
    <property type="protein sequence ID" value="MBC9976804.1"/>
    <property type="molecule type" value="Genomic_DNA"/>
</dbReference>
<sequence length="224" mass="25097">MIRLQEFKDYCRVKQGLAPNTISQYSSYITRIDALAGGLEEAIERDGVDKLIVWGKEQTSDPFHLYPSAARAILNRYIQFYLDKDSAEVQEEEELVQEAEQSSGLAFRLEKEMHAAVRRQLSNIEAGLVEEGAEVQVDTGFIDILARDSSGKLVVIELKAGKCPAGAMEQALGYAQALSDQRKEPARVLLIASEFSDRIRAAAKRTVDFKLLTYEFSLKFAELK</sequence>
<dbReference type="CDD" id="cd22341">
    <property type="entry name" value="NucS-like"/>
    <property type="match status" value="1"/>
</dbReference>
<evidence type="ECO:0000313" key="3">
    <source>
        <dbReference type="EMBL" id="MBC9976804.1"/>
    </source>
</evidence>
<dbReference type="InterPro" id="IPR048301">
    <property type="entry name" value="NucS_C"/>
</dbReference>
<dbReference type="PANTHER" id="PTHR38814:SF1">
    <property type="entry name" value="ENDONUCLEASE NUCS"/>
    <property type="match status" value="1"/>
</dbReference>
<feature type="domain" description="Endonuclease NucS C-terminal" evidence="2">
    <location>
        <begin position="110"/>
        <end position="210"/>
    </location>
</feature>
<protein>
    <submittedName>
        <fullName evidence="3">DUF91 domain-containing protein</fullName>
    </submittedName>
</protein>
<evidence type="ECO:0000259" key="2">
    <source>
        <dbReference type="Pfam" id="PF01939"/>
    </source>
</evidence>
<keyword evidence="4" id="KW-1185">Reference proteome</keyword>
<organism evidence="3 4">
    <name type="scientific">Bradyrhizobium campsiandrae</name>
    <dbReference type="NCBI Taxonomy" id="1729892"/>
    <lineage>
        <taxon>Bacteria</taxon>
        <taxon>Pseudomonadati</taxon>
        <taxon>Pseudomonadota</taxon>
        <taxon>Alphaproteobacteria</taxon>
        <taxon>Hyphomicrobiales</taxon>
        <taxon>Nitrobacteraceae</taxon>
        <taxon>Bradyrhizobium</taxon>
    </lineage>
</organism>
<dbReference type="InterPro" id="IPR011856">
    <property type="entry name" value="tRNA_endonuc-like_dom_sf"/>
</dbReference>
<dbReference type="Pfam" id="PF01939">
    <property type="entry name" value="NucS_C"/>
    <property type="match status" value="1"/>
</dbReference>
<dbReference type="Proteomes" id="UP000639516">
    <property type="component" value="Unassembled WGS sequence"/>
</dbReference>
<reference evidence="3 4" key="1">
    <citation type="journal article" date="2020" name="Arch. Microbiol.">
        <title>Bradyrhizobium campsiandrae sp. nov., a nitrogen-fixing bacterial strain isolated from a native leguminous tree from the Amazon adapted to flooded conditions.</title>
        <authorList>
            <person name="Cabral Michel D."/>
            <person name="Martins da Costa E."/>
            <person name="Azarias Guimaraes A."/>
            <person name="Soares de Carvalho T."/>
            <person name="Santos de Castro Caputo P."/>
            <person name="Willems A."/>
            <person name="de Souza Moreira F.M."/>
        </authorList>
    </citation>
    <scope>NUCLEOTIDE SEQUENCE [LARGE SCALE GENOMIC DNA]</scope>
    <source>
        <strain evidence="4">INPA 384B</strain>
    </source>
</reference>
<evidence type="ECO:0000256" key="1">
    <source>
        <dbReference type="ARBA" id="ARBA00023125"/>
    </source>
</evidence>